<accession>A0A941EY09</accession>
<feature type="non-terminal residue" evidence="2">
    <location>
        <position position="53"/>
    </location>
</feature>
<dbReference type="EMBL" id="JAGSOG010000870">
    <property type="protein sequence ID" value="MBR7840010.1"/>
    <property type="molecule type" value="Genomic_DNA"/>
</dbReference>
<evidence type="ECO:0000259" key="1">
    <source>
        <dbReference type="Pfam" id="PF09339"/>
    </source>
</evidence>
<comment type="caution">
    <text evidence="2">The sequence shown here is derived from an EMBL/GenBank/DDBJ whole genome shotgun (WGS) entry which is preliminary data.</text>
</comment>
<feature type="domain" description="HTH iclR-type" evidence="1">
    <location>
        <begin position="19"/>
        <end position="53"/>
    </location>
</feature>
<dbReference type="InterPro" id="IPR036388">
    <property type="entry name" value="WH-like_DNA-bd_sf"/>
</dbReference>
<dbReference type="Gene3D" id="1.10.10.10">
    <property type="entry name" value="Winged helix-like DNA-binding domain superfamily/Winged helix DNA-binding domain"/>
    <property type="match status" value="1"/>
</dbReference>
<dbReference type="AlphaFoldDB" id="A0A941EY09"/>
<evidence type="ECO:0000313" key="3">
    <source>
        <dbReference type="Proteomes" id="UP000675781"/>
    </source>
</evidence>
<dbReference type="GO" id="GO:0003677">
    <property type="term" value="F:DNA binding"/>
    <property type="evidence" value="ECO:0007669"/>
    <property type="project" value="InterPro"/>
</dbReference>
<organism evidence="2 3">
    <name type="scientific">Actinospica durhamensis</name>
    <dbReference type="NCBI Taxonomy" id="1508375"/>
    <lineage>
        <taxon>Bacteria</taxon>
        <taxon>Bacillati</taxon>
        <taxon>Actinomycetota</taxon>
        <taxon>Actinomycetes</taxon>
        <taxon>Catenulisporales</taxon>
        <taxon>Actinospicaceae</taxon>
        <taxon>Actinospica</taxon>
    </lineage>
</organism>
<keyword evidence="3" id="KW-1185">Reference proteome</keyword>
<dbReference type="InterPro" id="IPR005471">
    <property type="entry name" value="Tscrpt_reg_IclR_N"/>
</dbReference>
<sequence length="53" mass="6003">MTMTAQRPQRGRPRPQETIERDAAVLRLLKDHPDGLARNAIAEEMGLNKSKAY</sequence>
<proteinExistence type="predicted"/>
<dbReference type="Proteomes" id="UP000675781">
    <property type="component" value="Unassembled WGS sequence"/>
</dbReference>
<evidence type="ECO:0000313" key="2">
    <source>
        <dbReference type="EMBL" id="MBR7840010.1"/>
    </source>
</evidence>
<name>A0A941EY09_9ACTN</name>
<reference evidence="2" key="1">
    <citation type="submission" date="2021-04" db="EMBL/GenBank/DDBJ databases">
        <title>Genome based classification of Actinospica acidithermotolerans sp. nov., an actinobacterium isolated from an Indonesian hot spring.</title>
        <authorList>
            <person name="Kusuma A.B."/>
            <person name="Putra K.E."/>
            <person name="Nafisah S."/>
            <person name="Loh J."/>
            <person name="Nouioui I."/>
            <person name="Goodfellow M."/>
        </authorList>
    </citation>
    <scope>NUCLEOTIDE SEQUENCE</scope>
    <source>
        <strain evidence="2">CSCA 57</strain>
    </source>
</reference>
<dbReference type="Pfam" id="PF09339">
    <property type="entry name" value="HTH_IclR"/>
    <property type="match status" value="1"/>
</dbReference>
<gene>
    <name evidence="2" type="ORF">KDL01_42650</name>
</gene>
<protein>
    <submittedName>
        <fullName evidence="2">Helix-turn-helix domain-containing protein</fullName>
    </submittedName>
</protein>
<dbReference type="GO" id="GO:0006355">
    <property type="term" value="P:regulation of DNA-templated transcription"/>
    <property type="evidence" value="ECO:0007669"/>
    <property type="project" value="InterPro"/>
</dbReference>